<dbReference type="RefSeq" id="WP_340521491.1">
    <property type="nucleotide sequence ID" value="NZ_FMSH01000080.1"/>
</dbReference>
<evidence type="ECO:0000313" key="2">
    <source>
        <dbReference type="EMBL" id="SCU74276.1"/>
    </source>
</evidence>
<feature type="signal peptide" evidence="1">
    <location>
        <begin position="1"/>
        <end position="22"/>
    </location>
</feature>
<dbReference type="PROSITE" id="PS51257">
    <property type="entry name" value="PROKAR_LIPOPROTEIN"/>
    <property type="match status" value="1"/>
</dbReference>
<dbReference type="EMBL" id="FMSH01000080">
    <property type="protein sequence ID" value="SCU74276.1"/>
    <property type="molecule type" value="Genomic_DNA"/>
</dbReference>
<keyword evidence="1" id="KW-0732">Signal</keyword>
<dbReference type="AlphaFoldDB" id="A0A1K0IAH4"/>
<dbReference type="Pfam" id="PF11745">
    <property type="entry name" value="DUF3304"/>
    <property type="match status" value="1"/>
</dbReference>
<gene>
    <name evidence="2" type="ORF">CNECB9_1700010</name>
</gene>
<name>A0A1K0IAH4_CUPNE</name>
<reference evidence="2" key="1">
    <citation type="submission" date="2016-09" db="EMBL/GenBank/DDBJ databases">
        <authorList>
            <person name="Capua I."/>
            <person name="De Benedictis P."/>
            <person name="Joannis T."/>
            <person name="Lombin L.H."/>
            <person name="Cattoli G."/>
        </authorList>
    </citation>
    <scope>NUCLEOTIDE SEQUENCE</scope>
    <source>
        <strain evidence="2">B9</strain>
    </source>
</reference>
<accession>A0A1K0IAH4</accession>
<feature type="chain" id="PRO_5009664804" description="DUF3304 domain-containing protein" evidence="1">
    <location>
        <begin position="23"/>
        <end position="191"/>
    </location>
</feature>
<sequence length="191" mass="20991">MNRSVACVCAMAGLALIFTGCAGGEPSWQPESRASKSKYISGGMKALNYTPYYIHSFEVDGPGEVGGGGPNIMPAESDGHPSGGGAETCCMTFPRQWQPDLRVTVRWLVEKVRDGKTPGYWYKAENVRIPQYDGKETYGAWAIFLPGDRVRIMVSDGTTSPREMLPDDSPFVAQGVRDDEWNLKYRRGGLK</sequence>
<evidence type="ECO:0008006" key="3">
    <source>
        <dbReference type="Google" id="ProtNLM"/>
    </source>
</evidence>
<organism evidence="2">
    <name type="scientific">Cupriavidus necator</name>
    <name type="common">Alcaligenes eutrophus</name>
    <name type="synonym">Ralstonia eutropha</name>
    <dbReference type="NCBI Taxonomy" id="106590"/>
    <lineage>
        <taxon>Bacteria</taxon>
        <taxon>Pseudomonadati</taxon>
        <taxon>Pseudomonadota</taxon>
        <taxon>Betaproteobacteria</taxon>
        <taxon>Burkholderiales</taxon>
        <taxon>Burkholderiaceae</taxon>
        <taxon>Cupriavidus</taxon>
    </lineage>
</organism>
<proteinExistence type="predicted"/>
<evidence type="ECO:0000256" key="1">
    <source>
        <dbReference type="SAM" id="SignalP"/>
    </source>
</evidence>
<dbReference type="InterPro" id="IPR021733">
    <property type="entry name" value="DUF3304"/>
</dbReference>
<protein>
    <recommendedName>
        <fullName evidence="3">DUF3304 domain-containing protein</fullName>
    </recommendedName>
</protein>